<gene>
    <name evidence="1" type="ORF">GN157_09000</name>
</gene>
<sequence length="101" mass="11716">MNHTKQQIREIAIKVLNDIENTFNVDKIENVFYIENEEIYEGVNKGKIMPCWGVSIIAICDNADYLTILDETGEPLYYQNFNTIIYGIDKDANGKYFIKDV</sequence>
<keyword evidence="2" id="KW-1185">Reference proteome</keyword>
<reference evidence="1 2" key="1">
    <citation type="submission" date="2019-12" db="EMBL/GenBank/DDBJ databases">
        <authorList>
            <person name="Sun J.-Q."/>
        </authorList>
    </citation>
    <scope>NUCLEOTIDE SEQUENCE [LARGE SCALE GENOMIC DNA]</scope>
    <source>
        <strain evidence="1 2">JCM 17928</strain>
    </source>
</reference>
<evidence type="ECO:0000313" key="2">
    <source>
        <dbReference type="Proteomes" id="UP000433945"/>
    </source>
</evidence>
<dbReference type="Proteomes" id="UP000433945">
    <property type="component" value="Unassembled WGS sequence"/>
</dbReference>
<comment type="caution">
    <text evidence="1">The sequence shown here is derived from an EMBL/GenBank/DDBJ whole genome shotgun (WGS) entry which is preliminary data.</text>
</comment>
<evidence type="ECO:0000313" key="1">
    <source>
        <dbReference type="EMBL" id="MUV03844.1"/>
    </source>
</evidence>
<dbReference type="OrthoDB" id="1367097at2"/>
<name>A0A6N8HBD0_9FLAO</name>
<protein>
    <submittedName>
        <fullName evidence="1">Uncharacterized protein</fullName>
    </submittedName>
</protein>
<organism evidence="1 2">
    <name type="scientific">Flavobacterium rakeshii</name>
    <dbReference type="NCBI Taxonomy" id="1038845"/>
    <lineage>
        <taxon>Bacteria</taxon>
        <taxon>Pseudomonadati</taxon>
        <taxon>Bacteroidota</taxon>
        <taxon>Flavobacteriia</taxon>
        <taxon>Flavobacteriales</taxon>
        <taxon>Flavobacteriaceae</taxon>
        <taxon>Flavobacterium</taxon>
    </lineage>
</organism>
<accession>A0A6N8HBD0</accession>
<dbReference type="EMBL" id="WOWP01000028">
    <property type="protein sequence ID" value="MUV03844.1"/>
    <property type="molecule type" value="Genomic_DNA"/>
</dbReference>
<dbReference type="AlphaFoldDB" id="A0A6N8HBD0"/>
<dbReference type="RefSeq" id="WP_157483091.1">
    <property type="nucleotide sequence ID" value="NZ_JAZDQD010000002.1"/>
</dbReference>
<proteinExistence type="predicted"/>